<dbReference type="InterPro" id="IPR025351">
    <property type="entry name" value="Pvc16_N"/>
</dbReference>
<organism evidence="2 3">
    <name type="scientific">Rubritalea spongiae</name>
    <dbReference type="NCBI Taxonomy" id="430797"/>
    <lineage>
        <taxon>Bacteria</taxon>
        <taxon>Pseudomonadati</taxon>
        <taxon>Verrucomicrobiota</taxon>
        <taxon>Verrucomicrobiia</taxon>
        <taxon>Verrucomicrobiales</taxon>
        <taxon>Rubritaleaceae</taxon>
        <taxon>Rubritalea</taxon>
    </lineage>
</organism>
<sequence length="191" mass="21524">MIGDLLAYVSDDLNRYICKNQGLSQDEQKVLLSYVVDQDGSIATNEQNVVLVTLVDLALDPLAYSQRVHSVSGGALTQEIQYNSLHVNLMVLFSAYFKGDRAKDALNYLTLIIQFFQSKASYTRANSPNLPNGVERLEFSMEPLDFNAQNHMWGILGAKYMPSVVYKVRMISFQDDETLDDELIRTVDVVT</sequence>
<dbReference type="Pfam" id="PF14065">
    <property type="entry name" value="Pvc16_N"/>
    <property type="match status" value="1"/>
</dbReference>
<dbReference type="EMBL" id="JBHUJC010000010">
    <property type="protein sequence ID" value="MFD2275414.1"/>
    <property type="molecule type" value="Genomic_DNA"/>
</dbReference>
<dbReference type="Proteomes" id="UP001597297">
    <property type="component" value="Unassembled WGS sequence"/>
</dbReference>
<evidence type="ECO:0000259" key="1">
    <source>
        <dbReference type="Pfam" id="PF14065"/>
    </source>
</evidence>
<accession>A0ABW5E4Q0</accession>
<dbReference type="RefSeq" id="WP_377092633.1">
    <property type="nucleotide sequence ID" value="NZ_JBHSJM010000001.1"/>
</dbReference>
<name>A0ABW5E4Q0_9BACT</name>
<reference evidence="3" key="1">
    <citation type="journal article" date="2019" name="Int. J. Syst. Evol. Microbiol.">
        <title>The Global Catalogue of Microorganisms (GCM) 10K type strain sequencing project: providing services to taxonomists for standard genome sequencing and annotation.</title>
        <authorList>
            <consortium name="The Broad Institute Genomics Platform"/>
            <consortium name="The Broad Institute Genome Sequencing Center for Infectious Disease"/>
            <person name="Wu L."/>
            <person name="Ma J."/>
        </authorList>
    </citation>
    <scope>NUCLEOTIDE SEQUENCE [LARGE SCALE GENOMIC DNA]</scope>
    <source>
        <strain evidence="3">JCM 16545</strain>
    </source>
</reference>
<keyword evidence="3" id="KW-1185">Reference proteome</keyword>
<protein>
    <submittedName>
        <fullName evidence="2">DUF4255 domain-containing protein</fullName>
    </submittedName>
</protein>
<feature type="domain" description="Pvc16 N-terminal" evidence="1">
    <location>
        <begin position="30"/>
        <end position="180"/>
    </location>
</feature>
<evidence type="ECO:0000313" key="3">
    <source>
        <dbReference type="Proteomes" id="UP001597297"/>
    </source>
</evidence>
<proteinExistence type="predicted"/>
<comment type="caution">
    <text evidence="2">The sequence shown here is derived from an EMBL/GenBank/DDBJ whole genome shotgun (WGS) entry which is preliminary data.</text>
</comment>
<evidence type="ECO:0000313" key="2">
    <source>
        <dbReference type="EMBL" id="MFD2275414.1"/>
    </source>
</evidence>
<gene>
    <name evidence="2" type="ORF">ACFSQZ_02930</name>
</gene>